<dbReference type="InterPro" id="IPR038063">
    <property type="entry name" value="Transpep_catalytic_dom"/>
</dbReference>
<dbReference type="Proteomes" id="UP000281726">
    <property type="component" value="Unassembled WGS sequence"/>
</dbReference>
<dbReference type="GO" id="GO:0018104">
    <property type="term" value="P:peptidoglycan-protein cross-linking"/>
    <property type="evidence" value="ECO:0007669"/>
    <property type="project" value="TreeGrafter"/>
</dbReference>
<keyword evidence="8" id="KW-0472">Membrane</keyword>
<dbReference type="PROSITE" id="PS52029">
    <property type="entry name" value="LD_TPASE"/>
    <property type="match status" value="1"/>
</dbReference>
<feature type="region of interest" description="Disordered" evidence="7">
    <location>
        <begin position="43"/>
        <end position="114"/>
    </location>
</feature>
<evidence type="ECO:0000256" key="8">
    <source>
        <dbReference type="SAM" id="Phobius"/>
    </source>
</evidence>
<dbReference type="GO" id="GO:0071555">
    <property type="term" value="P:cell wall organization"/>
    <property type="evidence" value="ECO:0007669"/>
    <property type="project" value="UniProtKB-UniRule"/>
</dbReference>
<evidence type="ECO:0000259" key="9">
    <source>
        <dbReference type="PROSITE" id="PS52029"/>
    </source>
</evidence>
<gene>
    <name evidence="10" type="ORF">D7223_00680</name>
</gene>
<evidence type="ECO:0000313" key="11">
    <source>
        <dbReference type="Proteomes" id="UP000281726"/>
    </source>
</evidence>
<evidence type="ECO:0000256" key="3">
    <source>
        <dbReference type="ARBA" id="ARBA00022960"/>
    </source>
</evidence>
<dbReference type="GO" id="GO:0008360">
    <property type="term" value="P:regulation of cell shape"/>
    <property type="evidence" value="ECO:0007669"/>
    <property type="project" value="UniProtKB-UniRule"/>
</dbReference>
<dbReference type="InterPro" id="IPR005490">
    <property type="entry name" value="LD_TPept_cat_dom"/>
</dbReference>
<dbReference type="Gene3D" id="2.40.440.10">
    <property type="entry name" value="L,D-transpeptidase catalytic domain-like"/>
    <property type="match status" value="1"/>
</dbReference>
<evidence type="ECO:0000256" key="5">
    <source>
        <dbReference type="ARBA" id="ARBA00023316"/>
    </source>
</evidence>
<evidence type="ECO:0000256" key="1">
    <source>
        <dbReference type="ARBA" id="ARBA00004752"/>
    </source>
</evidence>
<protein>
    <submittedName>
        <fullName evidence="10">L,D-transpeptidase</fullName>
    </submittedName>
</protein>
<comment type="pathway">
    <text evidence="1 6">Cell wall biogenesis; peptidoglycan biosynthesis.</text>
</comment>
<keyword evidence="8" id="KW-1133">Transmembrane helix</keyword>
<keyword evidence="4 6" id="KW-0573">Peptidoglycan synthesis</keyword>
<dbReference type="GO" id="GO:0005576">
    <property type="term" value="C:extracellular region"/>
    <property type="evidence" value="ECO:0007669"/>
    <property type="project" value="TreeGrafter"/>
</dbReference>
<evidence type="ECO:0000256" key="6">
    <source>
        <dbReference type="PROSITE-ProRule" id="PRU01373"/>
    </source>
</evidence>
<dbReference type="CDD" id="cd16913">
    <property type="entry name" value="YkuD_like"/>
    <property type="match status" value="1"/>
</dbReference>
<feature type="active site" description="Proton donor/acceptor" evidence="6">
    <location>
        <position position="255"/>
    </location>
</feature>
<keyword evidence="8" id="KW-0812">Transmembrane</keyword>
<dbReference type="Pfam" id="PF03734">
    <property type="entry name" value="YkuD"/>
    <property type="match status" value="1"/>
</dbReference>
<dbReference type="InterPro" id="IPR050979">
    <property type="entry name" value="LD-transpeptidase"/>
</dbReference>
<feature type="active site" description="Nucleophile" evidence="6">
    <location>
        <position position="271"/>
    </location>
</feature>
<keyword evidence="5 6" id="KW-0961">Cell wall biogenesis/degradation</keyword>
<dbReference type="UniPathway" id="UPA00219"/>
<evidence type="ECO:0000256" key="7">
    <source>
        <dbReference type="SAM" id="MobiDB-lite"/>
    </source>
</evidence>
<dbReference type="OrthoDB" id="5243103at2"/>
<dbReference type="RefSeq" id="WP_120725549.1">
    <property type="nucleotide sequence ID" value="NZ_RBAK01000001.1"/>
</dbReference>
<evidence type="ECO:0000256" key="4">
    <source>
        <dbReference type="ARBA" id="ARBA00022984"/>
    </source>
</evidence>
<organism evidence="10 11">
    <name type="scientific">Micromonospora endolithica</name>
    <dbReference type="NCBI Taxonomy" id="230091"/>
    <lineage>
        <taxon>Bacteria</taxon>
        <taxon>Bacillati</taxon>
        <taxon>Actinomycetota</taxon>
        <taxon>Actinomycetes</taxon>
        <taxon>Micromonosporales</taxon>
        <taxon>Micromonosporaceae</taxon>
        <taxon>Micromonospora</taxon>
    </lineage>
</organism>
<feature type="transmembrane region" description="Helical" evidence="8">
    <location>
        <begin position="12"/>
        <end position="30"/>
    </location>
</feature>
<dbReference type="EMBL" id="RBAK01000001">
    <property type="protein sequence ID" value="RKN51237.1"/>
    <property type="molecule type" value="Genomic_DNA"/>
</dbReference>
<dbReference type="PANTHER" id="PTHR30582">
    <property type="entry name" value="L,D-TRANSPEPTIDASE"/>
    <property type="match status" value="1"/>
</dbReference>
<keyword evidence="2" id="KW-0808">Transferase</keyword>
<evidence type="ECO:0000256" key="2">
    <source>
        <dbReference type="ARBA" id="ARBA00022679"/>
    </source>
</evidence>
<keyword evidence="3 6" id="KW-0133">Cell shape</keyword>
<feature type="compositionally biased region" description="Low complexity" evidence="7">
    <location>
        <begin position="64"/>
        <end position="75"/>
    </location>
</feature>
<proteinExistence type="predicted"/>
<name>A0A3A9ZV62_9ACTN</name>
<evidence type="ECO:0000313" key="10">
    <source>
        <dbReference type="EMBL" id="RKN51237.1"/>
    </source>
</evidence>
<accession>A0A3A9ZV62</accession>
<dbReference type="GO" id="GO:0016740">
    <property type="term" value="F:transferase activity"/>
    <property type="evidence" value="ECO:0007669"/>
    <property type="project" value="UniProtKB-KW"/>
</dbReference>
<dbReference type="SUPFAM" id="SSF141523">
    <property type="entry name" value="L,D-transpeptidase catalytic domain-like"/>
    <property type="match status" value="1"/>
</dbReference>
<dbReference type="GO" id="GO:0071972">
    <property type="term" value="F:peptidoglycan L,D-transpeptidase activity"/>
    <property type="evidence" value="ECO:0007669"/>
    <property type="project" value="TreeGrafter"/>
</dbReference>
<dbReference type="AlphaFoldDB" id="A0A3A9ZV62"/>
<keyword evidence="11" id="KW-1185">Reference proteome</keyword>
<reference evidence="10 11" key="1">
    <citation type="journal article" date="2004" name="Syst. Appl. Microbiol.">
        <title>Cryptoendolithic actinomycetes from antarctic sandstone rock samples: Micromonospora endolithica sp. nov. and two isolates related to Micromonospora coerulea Jensen 1932.</title>
        <authorList>
            <person name="Hirsch P."/>
            <person name="Mevs U."/>
            <person name="Kroppenstedt R.M."/>
            <person name="Schumann P."/>
            <person name="Stackebrandt E."/>
        </authorList>
    </citation>
    <scope>NUCLEOTIDE SEQUENCE [LARGE SCALE GENOMIC DNA]</scope>
    <source>
        <strain evidence="10 11">JCM 12677</strain>
    </source>
</reference>
<comment type="caution">
    <text evidence="10">The sequence shown here is derived from an EMBL/GenBank/DDBJ whole genome shotgun (WGS) entry which is preliminary data.</text>
</comment>
<sequence length="306" mass="32835">MLFDRFKSRWALGWLAAAVCVSVLLAIVLLDRLPMKREPAAPAVHLAPPDSASTERAPIDSTRSPESVPSAAPAPDGLPVVDYDPAPAGFPPDRDTLDTTPLTEGLSPTRNIPAYDAPGGRPLAYLAPTINGVELITPVVERRVGWVAVLLPSANRRLAWLPPGGWTTMPLRDQLVVERRPHRLTWFRDGRAMHSWEVSLGMPGQATPLGRTFILGRTPPPEAVYGGVDIYAFGAVPDDPSAVPASLRGAHIGLHSWHNDDTLGEDVTNGCIRLTRSAQQQILDEVPPGTSVVVVDALPTPPATSR</sequence>
<feature type="domain" description="L,D-TPase catalytic" evidence="9">
    <location>
        <begin position="173"/>
        <end position="295"/>
    </location>
</feature>